<dbReference type="GO" id="GO:0003677">
    <property type="term" value="F:DNA binding"/>
    <property type="evidence" value="ECO:0007669"/>
    <property type="project" value="UniProtKB-KW"/>
</dbReference>
<dbReference type="STRING" id="4555.K3XHT3"/>
<dbReference type="AlphaFoldDB" id="K3XHT3"/>
<feature type="compositionally biased region" description="Basic and acidic residues" evidence="7">
    <location>
        <begin position="70"/>
        <end position="81"/>
    </location>
</feature>
<name>K3XHT3_SETIT</name>
<protein>
    <recommendedName>
        <fullName evidence="8">C3H1-type domain-containing protein</fullName>
    </recommendedName>
</protein>
<keyword evidence="1 5" id="KW-0479">Metal-binding</keyword>
<dbReference type="SUPFAM" id="SSF90229">
    <property type="entry name" value="CCCH zinc finger"/>
    <property type="match status" value="1"/>
</dbReference>
<feature type="region of interest" description="Disordered" evidence="7">
    <location>
        <begin position="372"/>
        <end position="416"/>
    </location>
</feature>
<feature type="region of interest" description="Disordered" evidence="7">
    <location>
        <begin position="29"/>
        <end position="95"/>
    </location>
</feature>
<dbReference type="InterPro" id="IPR000571">
    <property type="entry name" value="Znf_CCCH"/>
</dbReference>
<dbReference type="HOGENOM" id="CLU_042870_0_1_1"/>
<reference evidence="10" key="1">
    <citation type="journal article" date="2012" name="Nat. Biotechnol.">
        <title>Reference genome sequence of the model plant Setaria.</title>
        <authorList>
            <person name="Bennetzen J.L."/>
            <person name="Schmutz J."/>
            <person name="Wang H."/>
            <person name="Percifield R."/>
            <person name="Hawkins J."/>
            <person name="Pontaroli A.C."/>
            <person name="Estep M."/>
            <person name="Feng L."/>
            <person name="Vaughn J.N."/>
            <person name="Grimwood J."/>
            <person name="Jenkins J."/>
            <person name="Barry K."/>
            <person name="Lindquist E."/>
            <person name="Hellsten U."/>
            <person name="Deshpande S."/>
            <person name="Wang X."/>
            <person name="Wu X."/>
            <person name="Mitros T."/>
            <person name="Triplett J."/>
            <person name="Yang X."/>
            <person name="Ye C.Y."/>
            <person name="Mauro-Herrera M."/>
            <person name="Wang L."/>
            <person name="Li P."/>
            <person name="Sharma M."/>
            <person name="Sharma R."/>
            <person name="Ronald P.C."/>
            <person name="Panaud O."/>
            <person name="Kellogg E.A."/>
            <person name="Brutnell T.P."/>
            <person name="Doust A.N."/>
            <person name="Tuskan G.A."/>
            <person name="Rokhsar D."/>
            <person name="Devos K.M."/>
        </authorList>
    </citation>
    <scope>NUCLEOTIDE SEQUENCE [LARGE SCALE GENOMIC DNA]</scope>
    <source>
        <strain evidence="10">cv. Yugu1</strain>
    </source>
</reference>
<evidence type="ECO:0000256" key="5">
    <source>
        <dbReference type="PROSITE-ProRule" id="PRU00723"/>
    </source>
</evidence>
<sequence length="445" mass="50803">MWMTSPTLVSYYFTRFLHPRSPIIIMQPTNHAAGRQPQTHETLLSSPPRRRAAASSSSRCPPPDPTLPSRQRESEPRDRMPPKKAAPSKAELAKKQKVVEDKTFGLKNKNKSKNVQKYVQSLHQAVQPKPDPTKTAAKKKKEEEKAREKELNDLFKVAVSQPKVPVGVDPKSIVCEFFKVGQCQKGFKCKFSHDLNVQRKGEKIDIYTDKRDAETMEDWDQETLEKVVESKRTEYQQNKPTDIVCKYFLDAVEKKQYGWFWVCPNGGKDCHYRHALPPGYVLKSQMKALLEEESDKIAIEDEIEDQRKKTKTTTPMTTELFMEWKRKKAEEREAGQAALKAERAKNDRMSGRELFMADASVFVDDAEAYEVYEREEESEANEESSKKSQDAGPSSSTSNGKEVEELDDEDIDIDDDLDIDELNELEASLSRTSIQIREPGEGTSS</sequence>
<dbReference type="eggNOG" id="KOG1763">
    <property type="taxonomic scope" value="Eukaryota"/>
</dbReference>
<feature type="zinc finger region" description="C3H1-type" evidence="5">
    <location>
        <begin position="169"/>
        <end position="196"/>
    </location>
</feature>
<dbReference type="Gramene" id="KQL07608">
    <property type="protein sequence ID" value="KQL07608"/>
    <property type="gene ID" value="SETIT_001455mg"/>
</dbReference>
<dbReference type="GO" id="GO:0005829">
    <property type="term" value="C:cytosol"/>
    <property type="evidence" value="ECO:0000318"/>
    <property type="project" value="GO_Central"/>
</dbReference>
<reference evidence="9" key="2">
    <citation type="submission" date="2018-08" db="UniProtKB">
        <authorList>
            <consortium name="EnsemblPlants"/>
        </authorList>
    </citation>
    <scope>IDENTIFICATION</scope>
    <source>
        <strain evidence="9">Yugu1</strain>
    </source>
</reference>
<feature type="region of interest" description="Disordered" evidence="7">
    <location>
        <begin position="426"/>
        <end position="445"/>
    </location>
</feature>
<feature type="domain" description="C3H1-type" evidence="8">
    <location>
        <begin position="169"/>
        <end position="196"/>
    </location>
</feature>
<feature type="compositionally biased region" description="Acidic residues" evidence="7">
    <location>
        <begin position="404"/>
        <end position="416"/>
    </location>
</feature>
<dbReference type="SMART" id="SM00356">
    <property type="entry name" value="ZnF_C3H1"/>
    <property type="match status" value="2"/>
</dbReference>
<dbReference type="InterPro" id="IPR036855">
    <property type="entry name" value="Znf_CCCH_sf"/>
</dbReference>
<dbReference type="GO" id="GO:0008270">
    <property type="term" value="F:zinc ion binding"/>
    <property type="evidence" value="ECO:0007669"/>
    <property type="project" value="UniProtKB-KW"/>
</dbReference>
<dbReference type="EMBL" id="AGNK02003358">
    <property type="status" value="NOT_ANNOTATED_CDS"/>
    <property type="molecule type" value="Genomic_DNA"/>
</dbReference>
<evidence type="ECO:0000256" key="1">
    <source>
        <dbReference type="ARBA" id="ARBA00022723"/>
    </source>
</evidence>
<feature type="domain" description="C3H1-type" evidence="8">
    <location>
        <begin position="239"/>
        <end position="277"/>
    </location>
</feature>
<evidence type="ECO:0000256" key="6">
    <source>
        <dbReference type="SAM" id="Coils"/>
    </source>
</evidence>
<dbReference type="PANTHER" id="PTHR12681">
    <property type="entry name" value="ZINC FINGER-CONTAINING PROTEIN P48ZNF"/>
    <property type="match status" value="1"/>
</dbReference>
<evidence type="ECO:0000256" key="4">
    <source>
        <dbReference type="ARBA" id="ARBA00023125"/>
    </source>
</evidence>
<dbReference type="InterPro" id="IPR032378">
    <property type="entry name" value="ZC3H15/TMA46_C"/>
</dbReference>
<keyword evidence="2 5" id="KW-0863">Zinc-finger</keyword>
<evidence type="ECO:0000256" key="2">
    <source>
        <dbReference type="ARBA" id="ARBA00022771"/>
    </source>
</evidence>
<keyword evidence="4" id="KW-0238">DNA-binding</keyword>
<dbReference type="Gene3D" id="4.10.1000.10">
    <property type="entry name" value="Zinc finger, CCCH-type"/>
    <property type="match status" value="1"/>
</dbReference>
<evidence type="ECO:0000259" key="8">
    <source>
        <dbReference type="PROSITE" id="PS50103"/>
    </source>
</evidence>
<accession>K3XHT3</accession>
<keyword evidence="6" id="KW-0175">Coiled coil</keyword>
<evidence type="ECO:0000313" key="10">
    <source>
        <dbReference type="Proteomes" id="UP000004995"/>
    </source>
</evidence>
<evidence type="ECO:0000256" key="3">
    <source>
        <dbReference type="ARBA" id="ARBA00022833"/>
    </source>
</evidence>
<dbReference type="GO" id="GO:0002181">
    <property type="term" value="P:cytoplasmic translation"/>
    <property type="evidence" value="ECO:0000318"/>
    <property type="project" value="GO_Central"/>
</dbReference>
<keyword evidence="10" id="KW-1185">Reference proteome</keyword>
<proteinExistence type="predicted"/>
<feature type="region of interest" description="Disordered" evidence="7">
    <location>
        <begin position="122"/>
        <end position="144"/>
    </location>
</feature>
<organism evidence="9 10">
    <name type="scientific">Setaria italica</name>
    <name type="common">Foxtail millet</name>
    <name type="synonym">Panicum italicum</name>
    <dbReference type="NCBI Taxonomy" id="4555"/>
    <lineage>
        <taxon>Eukaryota</taxon>
        <taxon>Viridiplantae</taxon>
        <taxon>Streptophyta</taxon>
        <taxon>Embryophyta</taxon>
        <taxon>Tracheophyta</taxon>
        <taxon>Spermatophyta</taxon>
        <taxon>Magnoliopsida</taxon>
        <taxon>Liliopsida</taxon>
        <taxon>Poales</taxon>
        <taxon>Poaceae</taxon>
        <taxon>PACMAD clade</taxon>
        <taxon>Panicoideae</taxon>
        <taxon>Panicodae</taxon>
        <taxon>Paniceae</taxon>
        <taxon>Cenchrinae</taxon>
        <taxon>Setaria</taxon>
    </lineage>
</organism>
<dbReference type="Gene3D" id="6.20.400.10">
    <property type="match status" value="1"/>
</dbReference>
<dbReference type="OMA" id="GREMFYF"/>
<dbReference type="FunCoup" id="K3XHT3">
    <property type="interactions" value="3248"/>
</dbReference>
<keyword evidence="3 5" id="KW-0862">Zinc</keyword>
<evidence type="ECO:0000256" key="7">
    <source>
        <dbReference type="SAM" id="MobiDB-lite"/>
    </source>
</evidence>
<dbReference type="Pfam" id="PF16543">
    <property type="entry name" value="DFRP_C"/>
    <property type="match status" value="1"/>
</dbReference>
<dbReference type="Proteomes" id="UP000004995">
    <property type="component" value="Unassembled WGS sequence"/>
</dbReference>
<gene>
    <name evidence="9" type="primary">LOC101773681</name>
</gene>
<feature type="zinc finger region" description="C3H1-type" evidence="5">
    <location>
        <begin position="239"/>
        <end position="277"/>
    </location>
</feature>
<feature type="compositionally biased region" description="Polar residues" evidence="7">
    <location>
        <begin position="391"/>
        <end position="400"/>
    </location>
</feature>
<dbReference type="PANTHER" id="PTHR12681:SF0">
    <property type="entry name" value="ZINC FINGER CCCH DOMAIN-CONTAINING PROTEIN 15"/>
    <property type="match status" value="1"/>
</dbReference>
<evidence type="ECO:0000313" key="9">
    <source>
        <dbReference type="EnsemblPlants" id="KQL07608"/>
    </source>
</evidence>
<feature type="compositionally biased region" description="Acidic residues" evidence="7">
    <location>
        <begin position="372"/>
        <end position="382"/>
    </location>
</feature>
<dbReference type="InParanoid" id="K3XHT3"/>
<dbReference type="EnsemblPlants" id="KQL07608">
    <property type="protein sequence ID" value="KQL07608"/>
    <property type="gene ID" value="SETIT_001455mg"/>
</dbReference>
<feature type="coiled-coil region" evidence="6">
    <location>
        <begin position="289"/>
        <end position="347"/>
    </location>
</feature>
<dbReference type="PROSITE" id="PS50103">
    <property type="entry name" value="ZF_C3H1"/>
    <property type="match status" value="2"/>
</dbReference>